<name>A0ABN7WH93_GIGMA</name>
<dbReference type="Proteomes" id="UP000789901">
    <property type="component" value="Unassembled WGS sequence"/>
</dbReference>
<dbReference type="SUPFAM" id="SSF48452">
    <property type="entry name" value="TPR-like"/>
    <property type="match status" value="1"/>
</dbReference>
<feature type="non-terminal residue" evidence="1">
    <location>
        <position position="121"/>
    </location>
</feature>
<comment type="caution">
    <text evidence="1">The sequence shown here is derived from an EMBL/GenBank/DDBJ whole genome shotgun (WGS) entry which is preliminary data.</text>
</comment>
<evidence type="ECO:0000313" key="2">
    <source>
        <dbReference type="Proteomes" id="UP000789901"/>
    </source>
</evidence>
<organism evidence="1 2">
    <name type="scientific">Gigaspora margarita</name>
    <dbReference type="NCBI Taxonomy" id="4874"/>
    <lineage>
        <taxon>Eukaryota</taxon>
        <taxon>Fungi</taxon>
        <taxon>Fungi incertae sedis</taxon>
        <taxon>Mucoromycota</taxon>
        <taxon>Glomeromycotina</taxon>
        <taxon>Glomeromycetes</taxon>
        <taxon>Diversisporales</taxon>
        <taxon>Gigasporaceae</taxon>
        <taxon>Gigaspora</taxon>
    </lineage>
</organism>
<sequence length="121" mass="14080">MLQLDEQEYVNKKNWIIDELIRCVDLFADLYAQQKKFELALLLYLGILKILQAKNKDIDVSVTMGHLGEVLYCVRKHDETMKWMQQDLAISKNNSNNKDCDECSGVVFNNLGLIYEKCKFA</sequence>
<keyword evidence="2" id="KW-1185">Reference proteome</keyword>
<gene>
    <name evidence="1" type="ORF">GMARGA_LOCUS31019</name>
</gene>
<dbReference type="EMBL" id="CAJVQB010045203">
    <property type="protein sequence ID" value="CAG8832360.1"/>
    <property type="molecule type" value="Genomic_DNA"/>
</dbReference>
<reference evidence="1 2" key="1">
    <citation type="submission" date="2021-06" db="EMBL/GenBank/DDBJ databases">
        <authorList>
            <person name="Kallberg Y."/>
            <person name="Tangrot J."/>
            <person name="Rosling A."/>
        </authorList>
    </citation>
    <scope>NUCLEOTIDE SEQUENCE [LARGE SCALE GENOMIC DNA]</scope>
    <source>
        <strain evidence="1 2">120-4 pot B 10/14</strain>
    </source>
</reference>
<dbReference type="Gene3D" id="1.25.40.10">
    <property type="entry name" value="Tetratricopeptide repeat domain"/>
    <property type="match status" value="1"/>
</dbReference>
<accession>A0ABN7WH93</accession>
<proteinExistence type="predicted"/>
<dbReference type="InterPro" id="IPR011990">
    <property type="entry name" value="TPR-like_helical_dom_sf"/>
</dbReference>
<protein>
    <submittedName>
        <fullName evidence="1">11138_t:CDS:1</fullName>
    </submittedName>
</protein>
<evidence type="ECO:0000313" key="1">
    <source>
        <dbReference type="EMBL" id="CAG8832360.1"/>
    </source>
</evidence>